<comment type="caution">
    <text evidence="1">The sequence shown here is derived from an EMBL/GenBank/DDBJ whole genome shotgun (WGS) entry which is preliminary data.</text>
</comment>
<dbReference type="AlphaFoldDB" id="A0A5R8KDD0"/>
<dbReference type="RefSeq" id="WP_138086921.1">
    <property type="nucleotide sequence ID" value="NZ_VAUV01000009.1"/>
</dbReference>
<protein>
    <submittedName>
        <fullName evidence="1">Uncharacterized protein</fullName>
    </submittedName>
</protein>
<organism evidence="1 2">
    <name type="scientific">Phragmitibacter flavus</name>
    <dbReference type="NCBI Taxonomy" id="2576071"/>
    <lineage>
        <taxon>Bacteria</taxon>
        <taxon>Pseudomonadati</taxon>
        <taxon>Verrucomicrobiota</taxon>
        <taxon>Verrucomicrobiia</taxon>
        <taxon>Verrucomicrobiales</taxon>
        <taxon>Verrucomicrobiaceae</taxon>
        <taxon>Phragmitibacter</taxon>
    </lineage>
</organism>
<dbReference type="Proteomes" id="UP000306196">
    <property type="component" value="Unassembled WGS sequence"/>
</dbReference>
<gene>
    <name evidence="1" type="ORF">FEM03_14155</name>
</gene>
<reference evidence="1 2" key="1">
    <citation type="submission" date="2019-05" db="EMBL/GenBank/DDBJ databases">
        <title>Verrucobacter flavum gen. nov., sp. nov. a new member of the family Verrucomicrobiaceae.</title>
        <authorList>
            <person name="Szuroczki S."/>
            <person name="Abbaszade G."/>
            <person name="Szabo A."/>
            <person name="Felfoldi T."/>
            <person name="Schumann P."/>
            <person name="Boka K."/>
            <person name="Keki Z."/>
            <person name="Toumi M."/>
            <person name="Toth E."/>
        </authorList>
    </citation>
    <scope>NUCLEOTIDE SEQUENCE [LARGE SCALE GENOMIC DNA]</scope>
    <source>
        <strain evidence="1 2">MG-N-17</strain>
    </source>
</reference>
<accession>A0A5R8KDD0</accession>
<sequence>MIIDDSDADQWLSKVSDLDPINNRNDQKVFVITAVEWADKRFAEITEIEMREYISKRDCYWIANRILKRDKPSVLRPPAMLVCSVIQIVFCALQVHKEKNQESKDE</sequence>
<evidence type="ECO:0000313" key="1">
    <source>
        <dbReference type="EMBL" id="TLD70322.1"/>
    </source>
</evidence>
<proteinExistence type="predicted"/>
<keyword evidence="2" id="KW-1185">Reference proteome</keyword>
<name>A0A5R8KDD0_9BACT</name>
<dbReference type="EMBL" id="VAUV01000009">
    <property type="protein sequence ID" value="TLD70322.1"/>
    <property type="molecule type" value="Genomic_DNA"/>
</dbReference>
<evidence type="ECO:0000313" key="2">
    <source>
        <dbReference type="Proteomes" id="UP000306196"/>
    </source>
</evidence>